<protein>
    <submittedName>
        <fullName evidence="1">Uncharacterized protein</fullName>
    </submittedName>
</protein>
<sequence>MDGSGICVAMKGDKCALNYCDLWNPEHQMCSKALESHRRVEILTMILAKAEDLVMKVKEKDDLMRVVRDLNIIDVGKTIN</sequence>
<organism evidence="1">
    <name type="scientific">marine sediment metagenome</name>
    <dbReference type="NCBI Taxonomy" id="412755"/>
    <lineage>
        <taxon>unclassified sequences</taxon>
        <taxon>metagenomes</taxon>
        <taxon>ecological metagenomes</taxon>
    </lineage>
</organism>
<name>A0A0F9QAH9_9ZZZZ</name>
<evidence type="ECO:0000313" key="1">
    <source>
        <dbReference type="EMBL" id="KKN34067.1"/>
    </source>
</evidence>
<dbReference type="EMBL" id="LAZR01002131">
    <property type="protein sequence ID" value="KKN34067.1"/>
    <property type="molecule type" value="Genomic_DNA"/>
</dbReference>
<reference evidence="1" key="1">
    <citation type="journal article" date="2015" name="Nature">
        <title>Complex archaea that bridge the gap between prokaryotes and eukaryotes.</title>
        <authorList>
            <person name="Spang A."/>
            <person name="Saw J.H."/>
            <person name="Jorgensen S.L."/>
            <person name="Zaremba-Niedzwiedzka K."/>
            <person name="Martijn J."/>
            <person name="Lind A.E."/>
            <person name="van Eijk R."/>
            <person name="Schleper C."/>
            <person name="Guy L."/>
            <person name="Ettema T.J."/>
        </authorList>
    </citation>
    <scope>NUCLEOTIDE SEQUENCE</scope>
</reference>
<accession>A0A0F9QAH9</accession>
<comment type="caution">
    <text evidence="1">The sequence shown here is derived from an EMBL/GenBank/DDBJ whole genome shotgun (WGS) entry which is preliminary data.</text>
</comment>
<gene>
    <name evidence="1" type="ORF">LCGC14_0797380</name>
</gene>
<proteinExistence type="predicted"/>
<dbReference type="AlphaFoldDB" id="A0A0F9QAH9"/>